<dbReference type="PROSITE" id="PS50801">
    <property type="entry name" value="STAS"/>
    <property type="match status" value="1"/>
</dbReference>
<feature type="transmembrane region" description="Helical" evidence="5">
    <location>
        <begin position="349"/>
        <end position="370"/>
    </location>
</feature>
<dbReference type="Gene3D" id="3.30.750.24">
    <property type="entry name" value="STAS domain"/>
    <property type="match status" value="1"/>
</dbReference>
<evidence type="ECO:0000256" key="1">
    <source>
        <dbReference type="ARBA" id="ARBA00004141"/>
    </source>
</evidence>
<dbReference type="CDD" id="cd07042">
    <property type="entry name" value="STAS_SulP_like_sulfate_transporter"/>
    <property type="match status" value="1"/>
</dbReference>
<evidence type="ECO:0000256" key="3">
    <source>
        <dbReference type="ARBA" id="ARBA00022989"/>
    </source>
</evidence>
<evidence type="ECO:0000256" key="5">
    <source>
        <dbReference type="SAM" id="Phobius"/>
    </source>
</evidence>
<dbReference type="PANTHER" id="PTHR11814">
    <property type="entry name" value="SULFATE TRANSPORTER"/>
    <property type="match status" value="1"/>
</dbReference>
<dbReference type="InterPro" id="IPR036513">
    <property type="entry name" value="STAS_dom_sf"/>
</dbReference>
<dbReference type="Pfam" id="PF00916">
    <property type="entry name" value="Sulfate_transp"/>
    <property type="match status" value="1"/>
</dbReference>
<dbReference type="Proteomes" id="UP000642107">
    <property type="component" value="Unassembled WGS sequence"/>
</dbReference>
<gene>
    <name evidence="7" type="ORF">IGS67_03420</name>
</gene>
<feature type="transmembrane region" description="Helical" evidence="5">
    <location>
        <begin position="91"/>
        <end position="114"/>
    </location>
</feature>
<sequence length="548" mass="55390">MTRTSAPSRAPLTPTSPSRWSTVPADLLAGVTVGVVALPLALAFGVSSGVGPAAGLVTAVVAGIVAAVFGGSRVQVSGPTGAMAVVLAPLVAIHGADAVPLVAIMAGLMVLALGAARLGRVVTFIPWPVVEGFTLGIATIIFLQQVPAAVGVDAPAGQNPLVAAVDVIGRAGDTVLWTLGTVAVVVTLMLVLPRLWAALPASLVAIIVVTVVAELVDAPVARIGALPDSLPAPSIPGITPALLGELAGPAAAVAALAAIESLLSARVAATMPSDTLTDDARRYDPDRELVGQGLASVAAGLFGGMPATGAIARTAVNVRAGARTRLAAVVHGLVILVVIYAATGPVGQIPLAALSGVLMVTAVRMVDVRAVRTVLRSTRGSALVLVVTAIVTIAVDLVQAIVVGLAVAALLALRALSRASVVHRQPLPGPAADGDEQIALFRLDGSMFFGAADRIAETVQRDHGARVVVLRLSGLRLVDATGAHALAELVGTLERSGVTVLVKGVQEQHRSVLTRVGVLDELASEQHLFEDLDAAIAHARDHVARPRP</sequence>
<dbReference type="InterPro" id="IPR001902">
    <property type="entry name" value="SLC26A/SulP_fam"/>
</dbReference>
<reference evidence="7 8" key="1">
    <citation type="submission" date="2020-09" db="EMBL/GenBank/DDBJ databases">
        <title>Flavimobilis rhizosphaerae sp. nov., isolated from rhizosphere soil of Spartina alterniflora.</title>
        <authorList>
            <person name="Hanqin C."/>
        </authorList>
    </citation>
    <scope>NUCLEOTIDE SEQUENCE [LARGE SCALE GENOMIC DNA]</scope>
    <source>
        <strain evidence="7 8">GY 10621</strain>
    </source>
</reference>
<dbReference type="InterPro" id="IPR011547">
    <property type="entry name" value="SLC26A/SulP_dom"/>
</dbReference>
<comment type="caution">
    <text evidence="7">The sequence shown here is derived from an EMBL/GenBank/DDBJ whole genome shotgun (WGS) entry which is preliminary data.</text>
</comment>
<evidence type="ECO:0000256" key="2">
    <source>
        <dbReference type="ARBA" id="ARBA00022692"/>
    </source>
</evidence>
<evidence type="ECO:0000313" key="7">
    <source>
        <dbReference type="EMBL" id="MBD9698545.1"/>
    </source>
</evidence>
<protein>
    <submittedName>
        <fullName evidence="7">SulP family inorganic anion transporter</fullName>
    </submittedName>
</protein>
<proteinExistence type="predicted"/>
<dbReference type="InterPro" id="IPR002645">
    <property type="entry name" value="STAS_dom"/>
</dbReference>
<dbReference type="EMBL" id="JACZDF010000002">
    <property type="protein sequence ID" value="MBD9698545.1"/>
    <property type="molecule type" value="Genomic_DNA"/>
</dbReference>
<feature type="transmembrane region" description="Helical" evidence="5">
    <location>
        <begin position="27"/>
        <end position="46"/>
    </location>
</feature>
<feature type="transmembrane region" description="Helical" evidence="5">
    <location>
        <begin position="121"/>
        <end position="143"/>
    </location>
</feature>
<feature type="transmembrane region" description="Helical" evidence="5">
    <location>
        <begin position="241"/>
        <end position="263"/>
    </location>
</feature>
<evidence type="ECO:0000256" key="4">
    <source>
        <dbReference type="ARBA" id="ARBA00023136"/>
    </source>
</evidence>
<keyword evidence="4 5" id="KW-0472">Membrane</keyword>
<keyword evidence="8" id="KW-1185">Reference proteome</keyword>
<evidence type="ECO:0000259" key="6">
    <source>
        <dbReference type="PROSITE" id="PS50801"/>
    </source>
</evidence>
<feature type="domain" description="STAS" evidence="6">
    <location>
        <begin position="428"/>
        <end position="539"/>
    </location>
</feature>
<keyword evidence="3 5" id="KW-1133">Transmembrane helix</keyword>
<dbReference type="SUPFAM" id="SSF52091">
    <property type="entry name" value="SpoIIaa-like"/>
    <property type="match status" value="1"/>
</dbReference>
<keyword evidence="2 5" id="KW-0812">Transmembrane</keyword>
<organism evidence="7 8">
    <name type="scientific">Flavimobilis rhizosphaerae</name>
    <dbReference type="NCBI Taxonomy" id="2775421"/>
    <lineage>
        <taxon>Bacteria</taxon>
        <taxon>Bacillati</taxon>
        <taxon>Actinomycetota</taxon>
        <taxon>Actinomycetes</taxon>
        <taxon>Micrococcales</taxon>
        <taxon>Jonesiaceae</taxon>
        <taxon>Flavimobilis</taxon>
    </lineage>
</organism>
<comment type="subcellular location">
    <subcellularLocation>
        <location evidence="1">Membrane</location>
        <topology evidence="1">Multi-pass membrane protein</topology>
    </subcellularLocation>
</comment>
<name>A0ABR9DRE3_9MICO</name>
<dbReference type="RefSeq" id="WP_192278867.1">
    <property type="nucleotide sequence ID" value="NZ_JACZDF010000002.1"/>
</dbReference>
<evidence type="ECO:0000313" key="8">
    <source>
        <dbReference type="Proteomes" id="UP000642107"/>
    </source>
</evidence>
<dbReference type="Pfam" id="PF01740">
    <property type="entry name" value="STAS"/>
    <property type="match status" value="1"/>
</dbReference>
<accession>A0ABR9DRE3</accession>
<feature type="transmembrane region" description="Helical" evidence="5">
    <location>
        <begin position="174"/>
        <end position="192"/>
    </location>
</feature>
<feature type="transmembrane region" description="Helical" evidence="5">
    <location>
        <begin position="382"/>
        <end position="413"/>
    </location>
</feature>
<feature type="transmembrane region" description="Helical" evidence="5">
    <location>
        <begin position="199"/>
        <end position="221"/>
    </location>
</feature>
<feature type="transmembrane region" description="Helical" evidence="5">
    <location>
        <begin position="53"/>
        <end position="71"/>
    </location>
</feature>